<feature type="active site" description="Proton acceptor" evidence="13">
    <location>
        <position position="73"/>
    </location>
</feature>
<feature type="active site" description="Acyl-ester intermediate" evidence="13">
    <location>
        <position position="70"/>
    </location>
</feature>
<dbReference type="GO" id="GO:0009252">
    <property type="term" value="P:peptidoglycan biosynthetic process"/>
    <property type="evidence" value="ECO:0007669"/>
    <property type="project" value="UniProtKB-UniPathway"/>
</dbReference>
<keyword evidence="8" id="KW-0378">Hydrolase</keyword>
<reference evidence="18" key="1">
    <citation type="submission" date="2016-10" db="EMBL/GenBank/DDBJ databases">
        <authorList>
            <person name="Varghese N."/>
            <person name="Submissions S."/>
        </authorList>
    </citation>
    <scope>NUCLEOTIDE SEQUENCE [LARGE SCALE GENOMIC DNA]</scope>
    <source>
        <strain evidence="18">R-53102</strain>
    </source>
</reference>
<dbReference type="InterPro" id="IPR037167">
    <property type="entry name" value="Peptidase_S11_C_sf"/>
</dbReference>
<comment type="function">
    <text evidence="1">Removes C-terminal D-alanyl residues from sugar-peptide cell wall precursors.</text>
</comment>
<evidence type="ECO:0000256" key="9">
    <source>
        <dbReference type="ARBA" id="ARBA00022960"/>
    </source>
</evidence>
<accession>A0A1I1SE52</accession>
<proteinExistence type="inferred from homology"/>
<evidence type="ECO:0000256" key="10">
    <source>
        <dbReference type="ARBA" id="ARBA00022984"/>
    </source>
</evidence>
<name>A0A1I1SE52_9LACO</name>
<comment type="similarity">
    <text evidence="3 15">Belongs to the peptidase S11 family.</text>
</comment>
<dbReference type="PRINTS" id="PR00725">
    <property type="entry name" value="DADACBPTASE1"/>
</dbReference>
<evidence type="ECO:0000256" key="14">
    <source>
        <dbReference type="PIRSR" id="PIRSR618044-2"/>
    </source>
</evidence>
<keyword evidence="7" id="KW-0732">Signal</keyword>
<dbReference type="SMART" id="SM00936">
    <property type="entry name" value="PBP5_C"/>
    <property type="match status" value="1"/>
</dbReference>
<evidence type="ECO:0000256" key="4">
    <source>
        <dbReference type="ARBA" id="ARBA00012448"/>
    </source>
</evidence>
<keyword evidence="11" id="KW-0961">Cell wall biogenesis/degradation</keyword>
<dbReference type="PANTHER" id="PTHR21581:SF11">
    <property type="entry name" value="D-ALANYL-D-ALANINE CARBOXYPEPTIDASE DACA"/>
    <property type="match status" value="1"/>
</dbReference>
<dbReference type="GO" id="GO:0008360">
    <property type="term" value="P:regulation of cell shape"/>
    <property type="evidence" value="ECO:0007669"/>
    <property type="project" value="UniProtKB-KW"/>
</dbReference>
<evidence type="ECO:0000256" key="13">
    <source>
        <dbReference type="PIRSR" id="PIRSR618044-1"/>
    </source>
</evidence>
<dbReference type="InterPro" id="IPR012338">
    <property type="entry name" value="Beta-lactam/transpept-like"/>
</dbReference>
<dbReference type="GO" id="GO:0009002">
    <property type="term" value="F:serine-type D-Ala-D-Ala carboxypeptidase activity"/>
    <property type="evidence" value="ECO:0007669"/>
    <property type="project" value="UniProtKB-EC"/>
</dbReference>
<dbReference type="UniPathway" id="UPA00219"/>
<evidence type="ECO:0000256" key="2">
    <source>
        <dbReference type="ARBA" id="ARBA00004752"/>
    </source>
</evidence>
<keyword evidence="9" id="KW-0133">Cell shape</keyword>
<evidence type="ECO:0000259" key="16">
    <source>
        <dbReference type="SMART" id="SM00936"/>
    </source>
</evidence>
<dbReference type="EC" id="3.4.16.4" evidence="4"/>
<evidence type="ECO:0000313" key="18">
    <source>
        <dbReference type="Proteomes" id="UP000199599"/>
    </source>
</evidence>
<evidence type="ECO:0000256" key="15">
    <source>
        <dbReference type="RuleBase" id="RU004016"/>
    </source>
</evidence>
<dbReference type="GO" id="GO:0006508">
    <property type="term" value="P:proteolysis"/>
    <property type="evidence" value="ECO:0007669"/>
    <property type="project" value="UniProtKB-KW"/>
</dbReference>
<evidence type="ECO:0000256" key="12">
    <source>
        <dbReference type="ARBA" id="ARBA00034000"/>
    </source>
</evidence>
<keyword evidence="6" id="KW-0645">Protease</keyword>
<dbReference type="SUPFAM" id="SSF56601">
    <property type="entry name" value="beta-lactamase/transpeptidase-like"/>
    <property type="match status" value="1"/>
</dbReference>
<dbReference type="Proteomes" id="UP000199599">
    <property type="component" value="Unassembled WGS sequence"/>
</dbReference>
<dbReference type="InterPro" id="IPR001967">
    <property type="entry name" value="Peptidase_S11_N"/>
</dbReference>
<feature type="domain" description="Peptidase S11 D-Ala-D-Ala carboxypeptidase A C-terminal" evidence="16">
    <location>
        <begin position="314"/>
        <end position="411"/>
    </location>
</feature>
<dbReference type="InterPro" id="IPR012907">
    <property type="entry name" value="Peptidase_S11_C"/>
</dbReference>
<dbReference type="InterPro" id="IPR018044">
    <property type="entry name" value="Peptidase_S11"/>
</dbReference>
<dbReference type="PANTHER" id="PTHR21581">
    <property type="entry name" value="D-ALANYL-D-ALANINE CARBOXYPEPTIDASE"/>
    <property type="match status" value="1"/>
</dbReference>
<feature type="binding site" evidence="14">
    <location>
        <position position="260"/>
    </location>
    <ligand>
        <name>substrate</name>
    </ligand>
</feature>
<keyword evidence="10" id="KW-0573">Peptidoglycan synthesis</keyword>
<evidence type="ECO:0000256" key="3">
    <source>
        <dbReference type="ARBA" id="ARBA00007164"/>
    </source>
</evidence>
<evidence type="ECO:0000256" key="7">
    <source>
        <dbReference type="ARBA" id="ARBA00022729"/>
    </source>
</evidence>
<organism evidence="17 18">
    <name type="scientific">Lactobacillus bombicola</name>
    <dbReference type="NCBI Taxonomy" id="1505723"/>
    <lineage>
        <taxon>Bacteria</taxon>
        <taxon>Bacillati</taxon>
        <taxon>Bacillota</taxon>
        <taxon>Bacilli</taxon>
        <taxon>Lactobacillales</taxon>
        <taxon>Lactobacillaceae</taxon>
        <taxon>Lactobacillus</taxon>
    </lineage>
</organism>
<feature type="active site" evidence="13">
    <location>
        <position position="134"/>
    </location>
</feature>
<evidence type="ECO:0000256" key="11">
    <source>
        <dbReference type="ARBA" id="ARBA00023316"/>
    </source>
</evidence>
<sequence length="425" mass="47466">MKHKIKKIIGVLVIVWGLMVPTQVVIAQELPNNYCNNQLNLKVKSAIAIDSKTGQLLYGQNINQPLPIASMTKLVTVYLTLKAIEEKKITWTTTVQPTHQIVSISNNRDFSNVPLRYGHSYTIKQLYQATLIESANGAAMMLAQAISGSQVIFVKMMREQLQKWGITDAQIYTTCGLPNKSVGSDAYPQATNNAENTMSAKDMAIVGRHLVNDYPFVIKTTKLPRLNFIDQNFKTPMTNFNWMLKTLPQYHSKINVDGLKTGTTDAAGACFIATAKHKGVRLITVVMGARHINGTDPSRFEETNKLFGYIFKHYHPVIFRKNEVIMGRTGIQVNSGKAKQISIGIKKASEVWVPIDQKLKVNLTQTAVEAPVKENQVVSEYSFEAGPEKLISLTNPNGLKIPAKALEATDRVNFLVRFWRWLFGG</sequence>
<dbReference type="Gene3D" id="2.60.410.10">
    <property type="entry name" value="D-Ala-D-Ala carboxypeptidase, C-terminal domain"/>
    <property type="match status" value="1"/>
</dbReference>
<evidence type="ECO:0000313" key="17">
    <source>
        <dbReference type="EMBL" id="SFD42898.1"/>
    </source>
</evidence>
<dbReference type="AlphaFoldDB" id="A0A1I1SE52"/>
<dbReference type="Pfam" id="PF00768">
    <property type="entry name" value="Peptidase_S11"/>
    <property type="match status" value="1"/>
</dbReference>
<evidence type="ECO:0000256" key="5">
    <source>
        <dbReference type="ARBA" id="ARBA00022645"/>
    </source>
</evidence>
<dbReference type="STRING" id="1505723.SAMN04487792_0830"/>
<protein>
    <recommendedName>
        <fullName evidence="4">serine-type D-Ala-D-Ala carboxypeptidase</fullName>
        <ecNumber evidence="4">3.4.16.4</ecNumber>
    </recommendedName>
</protein>
<evidence type="ECO:0000256" key="8">
    <source>
        <dbReference type="ARBA" id="ARBA00022801"/>
    </source>
</evidence>
<evidence type="ECO:0000256" key="6">
    <source>
        <dbReference type="ARBA" id="ARBA00022670"/>
    </source>
</evidence>
<comment type="catalytic activity">
    <reaction evidence="12">
        <text>Preferential cleavage: (Ac)2-L-Lys-D-Ala-|-D-Ala. Also transpeptidation of peptidyl-alanyl moieties that are N-acyl substituents of D-alanine.</text>
        <dbReference type="EC" id="3.4.16.4"/>
    </reaction>
</comment>
<dbReference type="EMBL" id="FOMN01000003">
    <property type="protein sequence ID" value="SFD42898.1"/>
    <property type="molecule type" value="Genomic_DNA"/>
</dbReference>
<dbReference type="InterPro" id="IPR015956">
    <property type="entry name" value="Peniciliin-bd_prot_C_sf"/>
</dbReference>
<dbReference type="SUPFAM" id="SSF69189">
    <property type="entry name" value="Penicillin-binding protein associated domain"/>
    <property type="match status" value="1"/>
</dbReference>
<dbReference type="GO" id="GO:0071555">
    <property type="term" value="P:cell wall organization"/>
    <property type="evidence" value="ECO:0007669"/>
    <property type="project" value="UniProtKB-KW"/>
</dbReference>
<evidence type="ECO:0000256" key="1">
    <source>
        <dbReference type="ARBA" id="ARBA00003217"/>
    </source>
</evidence>
<comment type="pathway">
    <text evidence="2">Cell wall biogenesis; peptidoglycan biosynthesis.</text>
</comment>
<dbReference type="Gene3D" id="3.40.710.10">
    <property type="entry name" value="DD-peptidase/beta-lactamase superfamily"/>
    <property type="match status" value="1"/>
</dbReference>
<keyword evidence="5 17" id="KW-0121">Carboxypeptidase</keyword>
<gene>
    <name evidence="17" type="ORF">SAMN04487792_0830</name>
</gene>